<feature type="domain" description="Glycosyl transferase family 1" evidence="2">
    <location>
        <begin position="195"/>
        <end position="354"/>
    </location>
</feature>
<dbReference type="InterPro" id="IPR001296">
    <property type="entry name" value="Glyco_trans_1"/>
</dbReference>
<dbReference type="Pfam" id="PF13439">
    <property type="entry name" value="Glyco_transf_4"/>
    <property type="match status" value="1"/>
</dbReference>
<gene>
    <name evidence="4" type="ORF">A2871_03585</name>
</gene>
<proteinExistence type="predicted"/>
<dbReference type="EMBL" id="MFCR01000002">
    <property type="protein sequence ID" value="OGE19713.1"/>
    <property type="molecule type" value="Genomic_DNA"/>
</dbReference>
<dbReference type="CDD" id="cd03809">
    <property type="entry name" value="GT4_MtfB-like"/>
    <property type="match status" value="1"/>
</dbReference>
<dbReference type="PANTHER" id="PTHR46401:SF2">
    <property type="entry name" value="GLYCOSYLTRANSFERASE WBBK-RELATED"/>
    <property type="match status" value="1"/>
</dbReference>
<dbReference type="Pfam" id="PF00534">
    <property type="entry name" value="Glycos_transf_1"/>
    <property type="match status" value="1"/>
</dbReference>
<evidence type="ECO:0000256" key="1">
    <source>
        <dbReference type="ARBA" id="ARBA00022679"/>
    </source>
</evidence>
<organism evidence="4 5">
    <name type="scientific">Candidatus Daviesbacteria bacterium RIFCSPHIGHO2_01_FULL_41_23</name>
    <dbReference type="NCBI Taxonomy" id="1797764"/>
    <lineage>
        <taxon>Bacteria</taxon>
        <taxon>Candidatus Daviesiibacteriota</taxon>
    </lineage>
</organism>
<evidence type="ECO:0000259" key="3">
    <source>
        <dbReference type="Pfam" id="PF13439"/>
    </source>
</evidence>
<evidence type="ECO:0000313" key="5">
    <source>
        <dbReference type="Proteomes" id="UP000176336"/>
    </source>
</evidence>
<evidence type="ECO:0008006" key="6">
    <source>
        <dbReference type="Google" id="ProtNLM"/>
    </source>
</evidence>
<dbReference type="GO" id="GO:0009103">
    <property type="term" value="P:lipopolysaccharide biosynthetic process"/>
    <property type="evidence" value="ECO:0007669"/>
    <property type="project" value="TreeGrafter"/>
</dbReference>
<dbReference type="AlphaFoldDB" id="A0A1F5ITN7"/>
<protein>
    <recommendedName>
        <fullName evidence="6">Glycosyl transferase family 1 domain-containing protein</fullName>
    </recommendedName>
</protein>
<keyword evidence="1" id="KW-0808">Transferase</keyword>
<evidence type="ECO:0000313" key="4">
    <source>
        <dbReference type="EMBL" id="OGE19713.1"/>
    </source>
</evidence>
<dbReference type="PANTHER" id="PTHR46401">
    <property type="entry name" value="GLYCOSYLTRANSFERASE WBBK-RELATED"/>
    <property type="match status" value="1"/>
</dbReference>
<feature type="domain" description="Glycosyltransferase subfamily 4-like N-terminal" evidence="3">
    <location>
        <begin position="14"/>
        <end position="175"/>
    </location>
</feature>
<accession>A0A1F5ITN7</accession>
<evidence type="ECO:0000259" key="2">
    <source>
        <dbReference type="Pfam" id="PF00534"/>
    </source>
</evidence>
<dbReference type="Gene3D" id="3.40.50.2000">
    <property type="entry name" value="Glycogen Phosphorylase B"/>
    <property type="match status" value="2"/>
</dbReference>
<dbReference type="SUPFAM" id="SSF53756">
    <property type="entry name" value="UDP-Glycosyltransferase/glycogen phosphorylase"/>
    <property type="match status" value="1"/>
</dbReference>
<comment type="caution">
    <text evidence="4">The sequence shown here is derived from an EMBL/GenBank/DDBJ whole genome shotgun (WGS) entry which is preliminary data.</text>
</comment>
<dbReference type="InterPro" id="IPR028098">
    <property type="entry name" value="Glyco_trans_4-like_N"/>
</dbReference>
<dbReference type="GO" id="GO:0016757">
    <property type="term" value="F:glycosyltransferase activity"/>
    <property type="evidence" value="ECO:0007669"/>
    <property type="project" value="InterPro"/>
</dbReference>
<sequence length="374" mass="43008">MKIGIDARFFNESGVGRYLRNLIINLQVIDKKNEYYVLLLQKDWEALKETKNFHKVLADFKWYGFAEQFKLPKLLKQLKLDLVHFPHFNVPVFYTGKFVVTIHDLIHQHHQASSATTLDPFRSKLKQIGYRKAFKVAVSKSQKILVPSKFVRQSLQTEWKVNGEKVVITYEGVDDSILKASAKIGSEDIKKVLNKFKIKKPFIFYVGNAHPHKNVEGLIKTFLILQKKNKDLKLVLSGYDHFFWQRLKKENQQEGIIYTGFVTDEELVVLYHEAEAFVLPSFEEGFGIPVLEAMACSCPVVASKVGSLPEVGGPASAEAALYFNPTSEKDMAEKISRVLDSKNLRKKLIEKGLKRYKQFSWRKLAEKTLEAYSE</sequence>
<name>A0A1F5ITN7_9BACT</name>
<reference evidence="4 5" key="1">
    <citation type="journal article" date="2016" name="Nat. Commun.">
        <title>Thousands of microbial genomes shed light on interconnected biogeochemical processes in an aquifer system.</title>
        <authorList>
            <person name="Anantharaman K."/>
            <person name="Brown C.T."/>
            <person name="Hug L.A."/>
            <person name="Sharon I."/>
            <person name="Castelle C.J."/>
            <person name="Probst A.J."/>
            <person name="Thomas B.C."/>
            <person name="Singh A."/>
            <person name="Wilkins M.J."/>
            <person name="Karaoz U."/>
            <person name="Brodie E.L."/>
            <person name="Williams K.H."/>
            <person name="Hubbard S.S."/>
            <person name="Banfield J.F."/>
        </authorList>
    </citation>
    <scope>NUCLEOTIDE SEQUENCE [LARGE SCALE GENOMIC DNA]</scope>
</reference>
<dbReference type="Proteomes" id="UP000176336">
    <property type="component" value="Unassembled WGS sequence"/>
</dbReference>